<dbReference type="InterPro" id="IPR035919">
    <property type="entry name" value="EAL_sf"/>
</dbReference>
<dbReference type="Gene3D" id="3.30.70.270">
    <property type="match status" value="1"/>
</dbReference>
<dbReference type="PROSITE" id="PS50883">
    <property type="entry name" value="EAL"/>
    <property type="match status" value="1"/>
</dbReference>
<dbReference type="Pfam" id="PF00990">
    <property type="entry name" value="GGDEF"/>
    <property type="match status" value="1"/>
</dbReference>
<evidence type="ECO:0000256" key="1">
    <source>
        <dbReference type="SAM" id="Coils"/>
    </source>
</evidence>
<dbReference type="Pfam" id="PF05228">
    <property type="entry name" value="CHASE4"/>
    <property type="match status" value="1"/>
</dbReference>
<feature type="transmembrane region" description="Helical" evidence="2">
    <location>
        <begin position="7"/>
        <end position="30"/>
    </location>
</feature>
<dbReference type="CDD" id="cd01948">
    <property type="entry name" value="EAL"/>
    <property type="match status" value="1"/>
</dbReference>
<accession>A0A419UWE1</accession>
<dbReference type="OrthoDB" id="9759607at2"/>
<keyword evidence="2" id="KW-0472">Membrane</keyword>
<dbReference type="Gene3D" id="3.20.20.450">
    <property type="entry name" value="EAL domain"/>
    <property type="match status" value="1"/>
</dbReference>
<dbReference type="InterPro" id="IPR001633">
    <property type="entry name" value="EAL_dom"/>
</dbReference>
<evidence type="ECO:0000256" key="2">
    <source>
        <dbReference type="SAM" id="Phobius"/>
    </source>
</evidence>
<dbReference type="EMBL" id="RAPK01000011">
    <property type="protein sequence ID" value="RKD69447.1"/>
    <property type="molecule type" value="Genomic_DNA"/>
</dbReference>
<dbReference type="SUPFAM" id="SSF141868">
    <property type="entry name" value="EAL domain-like"/>
    <property type="match status" value="1"/>
</dbReference>
<dbReference type="InterPro" id="IPR043128">
    <property type="entry name" value="Rev_trsase/Diguanyl_cyclase"/>
</dbReference>
<dbReference type="InterPro" id="IPR050706">
    <property type="entry name" value="Cyclic-di-GMP_PDE-like"/>
</dbReference>
<evidence type="ECO:0000259" key="3">
    <source>
        <dbReference type="PROSITE" id="PS50883"/>
    </source>
</evidence>
<dbReference type="PROSITE" id="PS50887">
    <property type="entry name" value="GGDEF"/>
    <property type="match status" value="1"/>
</dbReference>
<evidence type="ECO:0000259" key="4">
    <source>
        <dbReference type="PROSITE" id="PS50887"/>
    </source>
</evidence>
<dbReference type="Proteomes" id="UP000285120">
    <property type="component" value="Unassembled WGS sequence"/>
</dbReference>
<keyword evidence="2" id="KW-1133">Transmembrane helix</keyword>
<proteinExistence type="predicted"/>
<comment type="caution">
    <text evidence="5">The sequence shown here is derived from an EMBL/GenBank/DDBJ whole genome shotgun (WGS) entry which is preliminary data.</text>
</comment>
<dbReference type="PANTHER" id="PTHR33121:SF70">
    <property type="entry name" value="SIGNALING PROTEIN YKOW"/>
    <property type="match status" value="1"/>
</dbReference>
<dbReference type="NCBIfam" id="TIGR00254">
    <property type="entry name" value="GGDEF"/>
    <property type="match status" value="1"/>
</dbReference>
<dbReference type="Gene3D" id="6.10.340.10">
    <property type="match status" value="1"/>
</dbReference>
<dbReference type="InterPro" id="IPR007892">
    <property type="entry name" value="CHASE4"/>
</dbReference>
<feature type="transmembrane region" description="Helical" evidence="2">
    <location>
        <begin position="261"/>
        <end position="283"/>
    </location>
</feature>
<dbReference type="SMART" id="SM00052">
    <property type="entry name" value="EAL"/>
    <property type="match status" value="1"/>
</dbReference>
<dbReference type="InterPro" id="IPR029787">
    <property type="entry name" value="Nucleotide_cyclase"/>
</dbReference>
<dbReference type="Pfam" id="PF00563">
    <property type="entry name" value="EAL"/>
    <property type="match status" value="1"/>
</dbReference>
<feature type="coiled-coil region" evidence="1">
    <location>
        <begin position="39"/>
        <end position="66"/>
    </location>
</feature>
<keyword evidence="1" id="KW-0175">Coiled coil</keyword>
<dbReference type="InterPro" id="IPR000160">
    <property type="entry name" value="GGDEF_dom"/>
</dbReference>
<protein>
    <submittedName>
        <fullName evidence="5">Diguanylate cyclase (GGDEF)-like protein</fullName>
    </submittedName>
</protein>
<keyword evidence="2" id="KW-0812">Transmembrane</keyword>
<organism evidence="5 6">
    <name type="scientific">Sinobaca qinghaiensis</name>
    <dbReference type="NCBI Taxonomy" id="342944"/>
    <lineage>
        <taxon>Bacteria</taxon>
        <taxon>Bacillati</taxon>
        <taxon>Bacillota</taxon>
        <taxon>Bacilli</taxon>
        <taxon>Bacillales</taxon>
        <taxon>Sporolactobacillaceae</taxon>
        <taxon>Sinobaca</taxon>
    </lineage>
</organism>
<dbReference type="SMART" id="SM00267">
    <property type="entry name" value="GGDEF"/>
    <property type="match status" value="1"/>
</dbReference>
<dbReference type="CDD" id="cd01949">
    <property type="entry name" value="GGDEF"/>
    <property type="match status" value="1"/>
</dbReference>
<feature type="domain" description="GGDEF" evidence="4">
    <location>
        <begin position="370"/>
        <end position="498"/>
    </location>
</feature>
<evidence type="ECO:0000313" key="5">
    <source>
        <dbReference type="EMBL" id="RKD69447.1"/>
    </source>
</evidence>
<dbReference type="SUPFAM" id="SSF55073">
    <property type="entry name" value="Nucleotide cyclase"/>
    <property type="match status" value="1"/>
</dbReference>
<feature type="domain" description="EAL" evidence="3">
    <location>
        <begin position="508"/>
        <end position="762"/>
    </location>
</feature>
<dbReference type="RefSeq" id="WP_120194020.1">
    <property type="nucleotide sequence ID" value="NZ_RAPK01000011.1"/>
</dbReference>
<keyword evidence="6" id="KW-1185">Reference proteome</keyword>
<dbReference type="PANTHER" id="PTHR33121">
    <property type="entry name" value="CYCLIC DI-GMP PHOSPHODIESTERASE PDEF"/>
    <property type="match status" value="1"/>
</dbReference>
<gene>
    <name evidence="5" type="ORF">ATL39_2865</name>
</gene>
<dbReference type="AlphaFoldDB" id="A0A419UWE1"/>
<evidence type="ECO:0000313" key="6">
    <source>
        <dbReference type="Proteomes" id="UP000285120"/>
    </source>
</evidence>
<dbReference type="GO" id="GO:0071111">
    <property type="term" value="F:cyclic-guanylate-specific phosphodiesterase activity"/>
    <property type="evidence" value="ECO:0007669"/>
    <property type="project" value="InterPro"/>
</dbReference>
<reference evidence="5 6" key="1">
    <citation type="submission" date="2018-09" db="EMBL/GenBank/DDBJ databases">
        <title>Genomic Encyclopedia of Archaeal and Bacterial Type Strains, Phase II (KMG-II): from individual species to whole genera.</title>
        <authorList>
            <person name="Goeker M."/>
        </authorList>
    </citation>
    <scope>NUCLEOTIDE SEQUENCE [LARGE SCALE GENOMIC DNA]</scope>
    <source>
        <strain evidence="5 6">DSM 17008</strain>
    </source>
</reference>
<sequence>MGIKKRLIWIVAGSGFLLFFLLVVIFYPMLLQQFRSIEEQAARESMDRLAEQIQQEQEQLLNFNQDWSSWDDTLAFVERGGQDESYIESNLDGESLNNGNLSFMMIVDKNEEILFSQSQNEAGEAESGFEALALTETEVLDTFSRLIIGETNLYQYGDKAYMVSALPIQATSTNSGSNGTMIMGREINGSYIEMLADSMQVPLTFQVLAEEEADGNASRISSSDRNLVHSEYRLPYANTSNAASFVFEQPRTIYNQGAKTINLLLVSFTSGMILLTVLLIFLLNRSILKRIAFLSGNLNTIEQKGVFEDTVTVDGNDEITVLQKSANRLICSLRSSHQEMYDLAYRDPVTNLYNRYYLLKELSSQTNQKQPFSLLFIDLDHFKKVNDTFGHHAGDEVLRETSRRMNTCAPNGTTVIRMGGDEFVIIVPSFAEFPYEVLLQALTKPFLVDNHRVFISGSIGISTYPEDGTSYEQLLQSADIAMYEAKKQGKNSYRYYTDVENKAYYKEYVFHENDIRRAFANKEFVVHYQPIVNGIDLSVKGMEALVRWKHPERGLLAPGQFLPMIEELCLMDELGMMVLETSLKQMTLWNMGRKTPLLLSVNVAKTQMKNRTFFSRLDAILENIDLQHTPLQLEITEEMLSDHLKTTIDFAEELGKRDIKLALDDFGTGTSNLLYLKEIPINTLKLDQAFVRNLPFAPFDAALFASVHKLCMKLGIELVAEGAETEEQIYFLTKTYPSTIQGFWFSPALAPEDVTIYLAQENERRLI</sequence>
<name>A0A419UWE1_9BACL</name>